<dbReference type="Proteomes" id="UP000290565">
    <property type="component" value="Unassembled WGS sequence"/>
</dbReference>
<sequence>MTALFQMDMFEGGAIDAAPLHPGADLFLPLLEDWAAMEDYEPIDGLNLAEGFARFGSEAALSAIERRLKQVLGSNDIDLLDSDTAAHVGHALTTLRERQHLLPLPFLERVVARCSYNGASGAVSMIAAHGTQTALDVLLEIHTGATASLKGAVMDSLETLAGRLGVRIRLTGKGRPEAATI</sequence>
<reference evidence="1 2" key="1">
    <citation type="submission" date="2015-04" db="EMBL/GenBank/DDBJ databases">
        <title>Comparative genomics of rhizobia nodulating Arachis hypogaea in China.</title>
        <authorList>
            <person name="Li Y."/>
        </authorList>
    </citation>
    <scope>NUCLEOTIDE SEQUENCE [LARGE SCALE GENOMIC DNA]</scope>
    <source>
        <strain evidence="1 2">CCBAU 51787</strain>
    </source>
</reference>
<proteinExistence type="predicted"/>
<gene>
    <name evidence="1" type="ORF">XH94_24590</name>
</gene>
<dbReference type="EMBL" id="LBJM01000066">
    <property type="protein sequence ID" value="RXH37063.1"/>
    <property type="molecule type" value="Genomic_DNA"/>
</dbReference>
<accession>A0A4V1L382</accession>
<organism evidence="1 2">
    <name type="scientific">Bradyrhizobium zhanjiangense</name>
    <dbReference type="NCBI Taxonomy" id="1325107"/>
    <lineage>
        <taxon>Bacteria</taxon>
        <taxon>Pseudomonadati</taxon>
        <taxon>Pseudomonadota</taxon>
        <taxon>Alphaproteobacteria</taxon>
        <taxon>Hyphomicrobiales</taxon>
        <taxon>Nitrobacteraceae</taxon>
        <taxon>Bradyrhizobium</taxon>
    </lineage>
</organism>
<protein>
    <submittedName>
        <fullName evidence="1">Uncharacterized protein</fullName>
    </submittedName>
</protein>
<comment type="caution">
    <text evidence="1">The sequence shown here is derived from an EMBL/GenBank/DDBJ whole genome shotgun (WGS) entry which is preliminary data.</text>
</comment>
<evidence type="ECO:0000313" key="1">
    <source>
        <dbReference type="EMBL" id="RXH37063.1"/>
    </source>
</evidence>
<evidence type="ECO:0000313" key="2">
    <source>
        <dbReference type="Proteomes" id="UP000290565"/>
    </source>
</evidence>
<dbReference type="AlphaFoldDB" id="A0A4V1L382"/>
<name>A0A4V1L382_9BRAD</name>